<reference evidence="1" key="1">
    <citation type="submission" date="2014-09" db="EMBL/GenBank/DDBJ databases">
        <title>Genome sequence of the luminous mushroom Mycena chlorophos for searching fungal bioluminescence genes.</title>
        <authorList>
            <person name="Tanaka Y."/>
            <person name="Kasuga D."/>
            <person name="Oba Y."/>
            <person name="Hase S."/>
            <person name="Sato K."/>
            <person name="Oba Y."/>
            <person name="Sakakibara Y."/>
        </authorList>
    </citation>
    <scope>NUCLEOTIDE SEQUENCE</scope>
</reference>
<sequence length="124" mass="13985">FPSQARVHGPHWQEYSAKCPDQHVLKPWFFTLFNRPGNRHHVATSGLIPRTAVLSKEKHLLAYREWAVKPFETQPGLLNLHVLAMWWFDHHGIAPLPDVLRPLVVQMARETAAQDAANAAAGVA</sequence>
<feature type="non-terminal residue" evidence="1">
    <location>
        <position position="1"/>
    </location>
</feature>
<dbReference type="EMBL" id="DF838828">
    <property type="protein sequence ID" value="GAT43318.1"/>
    <property type="molecule type" value="Genomic_DNA"/>
</dbReference>
<gene>
    <name evidence="1" type="ORF">MCHLO_01005</name>
</gene>
<name>A0ABQ0KWJ1_MYCCL</name>
<evidence type="ECO:0000313" key="2">
    <source>
        <dbReference type="Proteomes" id="UP000815677"/>
    </source>
</evidence>
<evidence type="ECO:0000313" key="1">
    <source>
        <dbReference type="EMBL" id="GAT43318.1"/>
    </source>
</evidence>
<proteinExistence type="predicted"/>
<organism evidence="1 2">
    <name type="scientific">Mycena chlorophos</name>
    <name type="common">Agaric fungus</name>
    <name type="synonym">Agaricus chlorophos</name>
    <dbReference type="NCBI Taxonomy" id="658473"/>
    <lineage>
        <taxon>Eukaryota</taxon>
        <taxon>Fungi</taxon>
        <taxon>Dikarya</taxon>
        <taxon>Basidiomycota</taxon>
        <taxon>Agaricomycotina</taxon>
        <taxon>Agaricomycetes</taxon>
        <taxon>Agaricomycetidae</taxon>
        <taxon>Agaricales</taxon>
        <taxon>Marasmiineae</taxon>
        <taxon>Mycenaceae</taxon>
        <taxon>Mycena</taxon>
    </lineage>
</organism>
<keyword evidence="2" id="KW-1185">Reference proteome</keyword>
<accession>A0ABQ0KWJ1</accession>
<dbReference type="Proteomes" id="UP000815677">
    <property type="component" value="Unassembled WGS sequence"/>
</dbReference>
<protein>
    <submittedName>
        <fullName evidence="1">Uncharacterized protein</fullName>
    </submittedName>
</protein>